<dbReference type="EMBL" id="CP041040">
    <property type="protein sequence ID" value="QDE35577.1"/>
    <property type="molecule type" value="Genomic_DNA"/>
</dbReference>
<gene>
    <name evidence="1" type="ORF">FIV50_12750</name>
</gene>
<evidence type="ECO:0000313" key="2">
    <source>
        <dbReference type="Proteomes" id="UP000316125"/>
    </source>
</evidence>
<sequence length="134" mass="14989">MRQTKDQQVKEIVVGLALGVLAQSVHSVTSGKQALEFGFNHAWRSWPQASEFPSIGGFNPGNLIWIGMGKSEGRLATCAFWTEGRWATPHIRYDSWTLEDALDHHSSTQVSADDWTELGRLFVESFTPGEVIRE</sequence>
<organism evidence="1 2">
    <name type="scientific">Microbacterium foliorum</name>
    <dbReference type="NCBI Taxonomy" id="104336"/>
    <lineage>
        <taxon>Bacteria</taxon>
        <taxon>Bacillati</taxon>
        <taxon>Actinomycetota</taxon>
        <taxon>Actinomycetes</taxon>
        <taxon>Micrococcales</taxon>
        <taxon>Microbacteriaceae</taxon>
        <taxon>Microbacterium</taxon>
    </lineage>
</organism>
<dbReference type="Proteomes" id="UP000316125">
    <property type="component" value="Chromosome"/>
</dbReference>
<dbReference type="OrthoDB" id="4761743at2"/>
<accession>A0A4Y5YS64</accession>
<evidence type="ECO:0000313" key="1">
    <source>
        <dbReference type="EMBL" id="QDE35577.1"/>
    </source>
</evidence>
<dbReference type="AlphaFoldDB" id="A0A4Y5YS64"/>
<reference evidence="1 2" key="1">
    <citation type="submission" date="2019-06" db="EMBL/GenBank/DDBJ databases">
        <title>Complete genome of Microbacterium foliorum M2.</title>
        <authorList>
            <person name="Cao G."/>
        </authorList>
    </citation>
    <scope>NUCLEOTIDE SEQUENCE [LARGE SCALE GENOMIC DNA]</scope>
    <source>
        <strain evidence="1 2">M2</strain>
    </source>
</reference>
<name>A0A4Y5YS64_9MICO</name>
<proteinExistence type="predicted"/>
<dbReference type="RefSeq" id="WP_140037751.1">
    <property type="nucleotide sequence ID" value="NZ_CP041040.1"/>
</dbReference>
<protein>
    <submittedName>
        <fullName evidence="1">Uncharacterized protein</fullName>
    </submittedName>
</protein>